<evidence type="ECO:0000313" key="1">
    <source>
        <dbReference type="EMBL" id="QIW87202.1"/>
    </source>
</evidence>
<keyword evidence="2" id="KW-1185">Reference proteome</keyword>
<name>A0A858MQY1_9CAUD</name>
<organism evidence="1 2">
    <name type="scientific">Agrobacterium phage OLIVR1</name>
    <dbReference type="NCBI Taxonomy" id="2723769"/>
    <lineage>
        <taxon>Viruses</taxon>
        <taxon>Duplodnaviria</taxon>
        <taxon>Heunggongvirae</taxon>
        <taxon>Uroviricota</taxon>
        <taxon>Caudoviricetes</taxon>
        <taxon>Schitoviridae</taxon>
        <taxon>Oliverunavirus</taxon>
        <taxon>Oliverunavirus OLIVR1</taxon>
    </lineage>
</organism>
<protein>
    <submittedName>
        <fullName evidence="1">Uncharacterized protein</fullName>
    </submittedName>
</protein>
<proteinExistence type="predicted"/>
<dbReference type="EMBL" id="MT234338">
    <property type="protein sequence ID" value="QIW87202.1"/>
    <property type="molecule type" value="Genomic_DNA"/>
</dbReference>
<gene>
    <name evidence="1" type="ORF">Ab1vBOLIVR1_gp07</name>
</gene>
<sequence>MTGIPLGLGSGPYTQPRSRSLTVIRILRSPA</sequence>
<reference evidence="1 2" key="1">
    <citation type="submission" date="2020-03" db="EMBL/GenBank/DDBJ databases">
        <authorList>
            <person name="Holtappels D."/>
            <person name="Bomans J.P.J."/>
            <person name="Lavigne R."/>
            <person name="Wagemans J."/>
        </authorList>
    </citation>
    <scope>NUCLEOTIDE SEQUENCE [LARGE SCALE GENOMIC DNA]</scope>
    <source>
        <strain evidence="1 2">OLIVR1</strain>
    </source>
</reference>
<accession>A0A858MQY1</accession>
<evidence type="ECO:0000313" key="2">
    <source>
        <dbReference type="Proteomes" id="UP000671973"/>
    </source>
</evidence>
<dbReference type="Proteomes" id="UP000671973">
    <property type="component" value="Segment"/>
</dbReference>